<comment type="similarity">
    <text evidence="1">Belongs to the alkB family.</text>
</comment>
<gene>
    <name evidence="2" type="ORF">Scep_007603</name>
</gene>
<evidence type="ECO:0000313" key="2">
    <source>
        <dbReference type="EMBL" id="KAK9148846.1"/>
    </source>
</evidence>
<evidence type="ECO:0000313" key="3">
    <source>
        <dbReference type="Proteomes" id="UP001419268"/>
    </source>
</evidence>
<organism evidence="2 3">
    <name type="scientific">Stephania cephalantha</name>
    <dbReference type="NCBI Taxonomy" id="152367"/>
    <lineage>
        <taxon>Eukaryota</taxon>
        <taxon>Viridiplantae</taxon>
        <taxon>Streptophyta</taxon>
        <taxon>Embryophyta</taxon>
        <taxon>Tracheophyta</taxon>
        <taxon>Spermatophyta</taxon>
        <taxon>Magnoliopsida</taxon>
        <taxon>Ranunculales</taxon>
        <taxon>Menispermaceae</taxon>
        <taxon>Menispermoideae</taxon>
        <taxon>Cissampelideae</taxon>
        <taxon>Stephania</taxon>
    </lineage>
</organism>
<accession>A0AAP0KA90</accession>
<dbReference type="EMBL" id="JBBNAG010000003">
    <property type="protein sequence ID" value="KAK9148846.1"/>
    <property type="molecule type" value="Genomic_DNA"/>
</dbReference>
<dbReference type="Gene3D" id="2.60.120.590">
    <property type="entry name" value="Alpha-ketoglutarate-dependent dioxygenase AlkB-like"/>
    <property type="match status" value="1"/>
</dbReference>
<keyword evidence="3" id="KW-1185">Reference proteome</keyword>
<dbReference type="InterPro" id="IPR037151">
    <property type="entry name" value="AlkB-like_sf"/>
</dbReference>
<proteinExistence type="inferred from homology"/>
<name>A0AAP0KA90_9MAGN</name>
<protein>
    <submittedName>
        <fullName evidence="2">Uncharacterized protein</fullName>
    </submittedName>
</protein>
<comment type="caution">
    <text evidence="2">The sequence shown here is derived from an EMBL/GenBank/DDBJ whole genome shotgun (WGS) entry which is preliminary data.</text>
</comment>
<dbReference type="Proteomes" id="UP001419268">
    <property type="component" value="Unassembled WGS sequence"/>
</dbReference>
<sequence>MCFGSTISTSILCWHMVYIMKCIKMYEDIFTESELFKLTDYINELRVAGRNGKLSGLPTSKNWNFSFSVNEASKQNTTDVVPSNVTKQRVAAAKQYIEKHYKEQMKNLQEIKERYDFSLII</sequence>
<evidence type="ECO:0000256" key="1">
    <source>
        <dbReference type="ARBA" id="ARBA00007879"/>
    </source>
</evidence>
<reference evidence="2 3" key="1">
    <citation type="submission" date="2024-01" db="EMBL/GenBank/DDBJ databases">
        <title>Genome assemblies of Stephania.</title>
        <authorList>
            <person name="Yang L."/>
        </authorList>
    </citation>
    <scope>NUCLEOTIDE SEQUENCE [LARGE SCALE GENOMIC DNA]</scope>
    <source>
        <strain evidence="2">JXDWG</strain>
        <tissue evidence="2">Leaf</tissue>
    </source>
</reference>
<dbReference type="AlphaFoldDB" id="A0AAP0KA90"/>